<evidence type="ECO:0008006" key="4">
    <source>
        <dbReference type="Google" id="ProtNLM"/>
    </source>
</evidence>
<feature type="chain" id="PRO_5047210272" description="Lipoprotein" evidence="1">
    <location>
        <begin position="20"/>
        <end position="199"/>
    </location>
</feature>
<reference evidence="2 3" key="1">
    <citation type="submission" date="2020-10" db="EMBL/GenBank/DDBJ databases">
        <title>Nocardioides sp. isolated from sludge.</title>
        <authorList>
            <person name="Zhang X."/>
        </authorList>
    </citation>
    <scope>NUCLEOTIDE SEQUENCE [LARGE SCALE GENOMIC DNA]</scope>
    <source>
        <strain evidence="2 3">Y6</strain>
    </source>
</reference>
<proteinExistence type="predicted"/>
<dbReference type="Proteomes" id="UP000756387">
    <property type="component" value="Unassembled WGS sequence"/>
</dbReference>
<dbReference type="PROSITE" id="PS51257">
    <property type="entry name" value="PROKAR_LIPOPROTEIN"/>
    <property type="match status" value="1"/>
</dbReference>
<evidence type="ECO:0000313" key="2">
    <source>
        <dbReference type="EMBL" id="MBE7325466.1"/>
    </source>
</evidence>
<feature type="signal peptide" evidence="1">
    <location>
        <begin position="1"/>
        <end position="19"/>
    </location>
</feature>
<comment type="caution">
    <text evidence="2">The sequence shown here is derived from an EMBL/GenBank/DDBJ whole genome shotgun (WGS) entry which is preliminary data.</text>
</comment>
<keyword evidence="1" id="KW-0732">Signal</keyword>
<organism evidence="2 3">
    <name type="scientific">Nocardioides malaquae</name>
    <dbReference type="NCBI Taxonomy" id="2773426"/>
    <lineage>
        <taxon>Bacteria</taxon>
        <taxon>Bacillati</taxon>
        <taxon>Actinomycetota</taxon>
        <taxon>Actinomycetes</taxon>
        <taxon>Propionibacteriales</taxon>
        <taxon>Nocardioidaceae</taxon>
        <taxon>Nocardioides</taxon>
    </lineage>
</organism>
<dbReference type="RefSeq" id="WP_193638788.1">
    <property type="nucleotide sequence ID" value="NZ_JADCSA010000012.1"/>
</dbReference>
<name>A0ABR9RV47_9ACTN</name>
<sequence>MRTPWLPVTTLLLTVVVTACGTQSASPQGGDEPTTPGALAYVAAEHAGSPDRVSVMKRRDVTSLFSEGGEGAELRYGSDGEYDGDMLVVVVGQGLDPDLLDCDTERNAGADGCEHTDDGMLIWEDLTPEEDPGTLTVIVEKEGATVLVGYAGPTITDDPRQMELPISVDTLFAIAADPRVDATTTAEANAAGEELVSGG</sequence>
<evidence type="ECO:0000256" key="1">
    <source>
        <dbReference type="SAM" id="SignalP"/>
    </source>
</evidence>
<dbReference type="EMBL" id="JADCSA010000012">
    <property type="protein sequence ID" value="MBE7325466.1"/>
    <property type="molecule type" value="Genomic_DNA"/>
</dbReference>
<protein>
    <recommendedName>
        <fullName evidence="4">Lipoprotein</fullName>
    </recommendedName>
</protein>
<evidence type="ECO:0000313" key="3">
    <source>
        <dbReference type="Proteomes" id="UP000756387"/>
    </source>
</evidence>
<keyword evidence="3" id="KW-1185">Reference proteome</keyword>
<gene>
    <name evidence="2" type="ORF">IEQ44_12465</name>
</gene>
<accession>A0ABR9RV47</accession>